<proteinExistence type="predicted"/>
<feature type="non-terminal residue" evidence="2">
    <location>
        <position position="347"/>
    </location>
</feature>
<organism evidence="2 3">
    <name type="scientific">Thalassiosira pseudonana</name>
    <name type="common">Marine diatom</name>
    <name type="synonym">Cyclotella nana</name>
    <dbReference type="NCBI Taxonomy" id="35128"/>
    <lineage>
        <taxon>Eukaryota</taxon>
        <taxon>Sar</taxon>
        <taxon>Stramenopiles</taxon>
        <taxon>Ochrophyta</taxon>
        <taxon>Bacillariophyta</taxon>
        <taxon>Coscinodiscophyceae</taxon>
        <taxon>Thalassiosirophycidae</taxon>
        <taxon>Thalassiosirales</taxon>
        <taxon>Thalassiosiraceae</taxon>
        <taxon>Thalassiosira</taxon>
    </lineage>
</organism>
<dbReference type="OMA" id="RHRIHIC"/>
<reference evidence="2 3" key="1">
    <citation type="journal article" date="2004" name="Science">
        <title>The genome of the diatom Thalassiosira pseudonana: ecology, evolution, and metabolism.</title>
        <authorList>
            <person name="Armbrust E.V."/>
            <person name="Berges J.A."/>
            <person name="Bowler C."/>
            <person name="Green B.R."/>
            <person name="Martinez D."/>
            <person name="Putnam N.H."/>
            <person name="Zhou S."/>
            <person name="Allen A.E."/>
            <person name="Apt K.E."/>
            <person name="Bechner M."/>
            <person name="Brzezinski M.A."/>
            <person name="Chaal B.K."/>
            <person name="Chiovitti A."/>
            <person name="Davis A.K."/>
            <person name="Demarest M.S."/>
            <person name="Detter J.C."/>
            <person name="Glavina T."/>
            <person name="Goodstein D."/>
            <person name="Hadi M.Z."/>
            <person name="Hellsten U."/>
            <person name="Hildebrand M."/>
            <person name="Jenkins B.D."/>
            <person name="Jurka J."/>
            <person name="Kapitonov V.V."/>
            <person name="Kroger N."/>
            <person name="Lau W.W."/>
            <person name="Lane T.W."/>
            <person name="Larimer F.W."/>
            <person name="Lippmeier J.C."/>
            <person name="Lucas S."/>
            <person name="Medina M."/>
            <person name="Montsant A."/>
            <person name="Obornik M."/>
            <person name="Parker M.S."/>
            <person name="Palenik B."/>
            <person name="Pazour G.J."/>
            <person name="Richardson P.M."/>
            <person name="Rynearson T.A."/>
            <person name="Saito M.A."/>
            <person name="Schwartz D.C."/>
            <person name="Thamatrakoln K."/>
            <person name="Valentin K."/>
            <person name="Vardi A."/>
            <person name="Wilkerson F.P."/>
            <person name="Rokhsar D.S."/>
        </authorList>
    </citation>
    <scope>NUCLEOTIDE SEQUENCE [LARGE SCALE GENOMIC DNA]</scope>
    <source>
        <strain evidence="2 3">CCMP1335</strain>
    </source>
</reference>
<feature type="domain" description="Helicase-associated" evidence="1">
    <location>
        <begin position="287"/>
        <end position="347"/>
    </location>
</feature>
<dbReference type="Gene3D" id="6.10.140.530">
    <property type="match status" value="5"/>
</dbReference>
<feature type="domain" description="Helicase-associated" evidence="1">
    <location>
        <begin position="76"/>
        <end position="142"/>
    </location>
</feature>
<name>B8CF50_THAPS</name>
<dbReference type="AlphaFoldDB" id="B8CF50"/>
<dbReference type="KEGG" id="tps:THAPSDRAFT_270060"/>
<dbReference type="HOGENOM" id="CLU_064419_0_0_1"/>
<dbReference type="PANTHER" id="PTHR33418:SF1">
    <property type="entry name" value="HELICASE-ASSOCIATED DOMAIN-CONTAINING PROTEIN"/>
    <property type="match status" value="1"/>
</dbReference>
<dbReference type="InterPro" id="IPR005114">
    <property type="entry name" value="Helicase_assoc"/>
</dbReference>
<evidence type="ECO:0000313" key="3">
    <source>
        <dbReference type="Proteomes" id="UP000001449"/>
    </source>
</evidence>
<feature type="domain" description="Helicase-associated" evidence="1">
    <location>
        <begin position="216"/>
        <end position="272"/>
    </location>
</feature>
<feature type="non-terminal residue" evidence="2">
    <location>
        <position position="1"/>
    </location>
</feature>
<dbReference type="EMBL" id="CM000652">
    <property type="protein sequence ID" value="EED88018.1"/>
    <property type="molecule type" value="Genomic_DNA"/>
</dbReference>
<feature type="domain" description="Helicase-associated" evidence="1">
    <location>
        <begin position="148"/>
        <end position="209"/>
    </location>
</feature>
<dbReference type="Proteomes" id="UP000001449">
    <property type="component" value="Chromosome 20"/>
</dbReference>
<keyword evidence="3" id="KW-1185">Reference proteome</keyword>
<dbReference type="RefSeq" id="XP_002294658.1">
    <property type="nucleotide sequence ID" value="XM_002294622.1"/>
</dbReference>
<accession>B8CF50</accession>
<gene>
    <name evidence="2" type="ORF">THAPSDRAFT_270060</name>
</gene>
<evidence type="ECO:0000259" key="1">
    <source>
        <dbReference type="Pfam" id="PF03457"/>
    </source>
</evidence>
<dbReference type="eggNOG" id="ENOG502S8XU">
    <property type="taxonomic scope" value="Eukaryota"/>
</dbReference>
<evidence type="ECO:0000313" key="2">
    <source>
        <dbReference type="EMBL" id="EED88018.1"/>
    </source>
</evidence>
<dbReference type="PaxDb" id="35128-Thaps270060"/>
<dbReference type="PANTHER" id="PTHR33418">
    <property type="entry name" value="HELICASE-ASSOCIATED"/>
    <property type="match status" value="1"/>
</dbReference>
<sequence>QQLASRWNERYTQLVAFKNVHGHCNVPLRKERKELGEWVKRYRKRQDGKPSRLDNERKERLEGLGFNWSPAASANVKWKLKFEELAAFKKVHRHCDVSQTSGTDRSLGRWVTKQRNEHKKRVLGKLSALDNSRIQKLRDIGFKFTVESNAWREKFAQLQSFKETNGHTNVARSFTNKSLAIWVDRYRKRDKGESILNDDRVRQLESIGFAWNIRCDWSDRLEDLKEFKRVNGHVDVPKNGNYKVLGKWLSTQRLEYKKRQQGKPSTLDDDRWWGLETSGVTWGFTKYTWNEQLEHLRLYKTEFNHCNVPQSYKEVKGLAQWVITKLQEGKKSALNDDRTRQLEEVGF</sequence>
<feature type="domain" description="Helicase-associated" evidence="1">
    <location>
        <begin position="5"/>
        <end position="66"/>
    </location>
</feature>
<dbReference type="InParanoid" id="B8CF50"/>
<reference evidence="2 3" key="2">
    <citation type="journal article" date="2008" name="Nature">
        <title>The Phaeodactylum genome reveals the evolutionary history of diatom genomes.</title>
        <authorList>
            <person name="Bowler C."/>
            <person name="Allen A.E."/>
            <person name="Badger J.H."/>
            <person name="Grimwood J."/>
            <person name="Jabbari K."/>
            <person name="Kuo A."/>
            <person name="Maheswari U."/>
            <person name="Martens C."/>
            <person name="Maumus F."/>
            <person name="Otillar R.P."/>
            <person name="Rayko E."/>
            <person name="Salamov A."/>
            <person name="Vandepoele K."/>
            <person name="Beszteri B."/>
            <person name="Gruber A."/>
            <person name="Heijde M."/>
            <person name="Katinka M."/>
            <person name="Mock T."/>
            <person name="Valentin K."/>
            <person name="Verret F."/>
            <person name="Berges J.A."/>
            <person name="Brownlee C."/>
            <person name="Cadoret J.P."/>
            <person name="Chiovitti A."/>
            <person name="Choi C.J."/>
            <person name="Coesel S."/>
            <person name="De Martino A."/>
            <person name="Detter J.C."/>
            <person name="Durkin C."/>
            <person name="Falciatore A."/>
            <person name="Fournet J."/>
            <person name="Haruta M."/>
            <person name="Huysman M.J."/>
            <person name="Jenkins B.D."/>
            <person name="Jiroutova K."/>
            <person name="Jorgensen R.E."/>
            <person name="Joubert Y."/>
            <person name="Kaplan A."/>
            <person name="Kroger N."/>
            <person name="Kroth P.G."/>
            <person name="La Roche J."/>
            <person name="Lindquist E."/>
            <person name="Lommer M."/>
            <person name="Martin-Jezequel V."/>
            <person name="Lopez P.J."/>
            <person name="Lucas S."/>
            <person name="Mangogna M."/>
            <person name="McGinnis K."/>
            <person name="Medlin L.K."/>
            <person name="Montsant A."/>
            <person name="Oudot-Le Secq M.P."/>
            <person name="Napoli C."/>
            <person name="Obornik M."/>
            <person name="Parker M.S."/>
            <person name="Petit J.L."/>
            <person name="Porcel B.M."/>
            <person name="Poulsen N."/>
            <person name="Robison M."/>
            <person name="Rychlewski L."/>
            <person name="Rynearson T.A."/>
            <person name="Schmutz J."/>
            <person name="Shapiro H."/>
            <person name="Siaut M."/>
            <person name="Stanley M."/>
            <person name="Sussman M.R."/>
            <person name="Taylor A.R."/>
            <person name="Vardi A."/>
            <person name="von Dassow P."/>
            <person name="Vyverman W."/>
            <person name="Willis A."/>
            <person name="Wyrwicz L.S."/>
            <person name="Rokhsar D.S."/>
            <person name="Weissenbach J."/>
            <person name="Armbrust E.V."/>
            <person name="Green B.R."/>
            <person name="Van de Peer Y."/>
            <person name="Grigoriev I.V."/>
        </authorList>
    </citation>
    <scope>NUCLEOTIDE SEQUENCE [LARGE SCALE GENOMIC DNA]</scope>
    <source>
        <strain evidence="2 3">CCMP1335</strain>
    </source>
</reference>
<dbReference type="Pfam" id="PF03457">
    <property type="entry name" value="HA"/>
    <property type="match status" value="5"/>
</dbReference>
<dbReference type="GeneID" id="7443646"/>
<protein>
    <recommendedName>
        <fullName evidence="1">Helicase-associated domain-containing protein</fullName>
    </recommendedName>
</protein>